<dbReference type="FunFam" id="3.30.200.20:FF:000371">
    <property type="entry name" value="Protein NSP-INTERACTING KINASE 2"/>
    <property type="match status" value="1"/>
</dbReference>
<dbReference type="InterPro" id="IPR051824">
    <property type="entry name" value="LRR_Rcpt-Like_S/T_Kinase"/>
</dbReference>
<dbReference type="PROSITE" id="PS50011">
    <property type="entry name" value="PROTEIN_KINASE_DOM"/>
    <property type="match status" value="1"/>
</dbReference>
<keyword evidence="5 7" id="KW-1133">Transmembrane helix</keyword>
<proteinExistence type="predicted"/>
<dbReference type="SUPFAM" id="SSF56112">
    <property type="entry name" value="Protein kinase-like (PK-like)"/>
    <property type="match status" value="1"/>
</dbReference>
<dbReference type="GO" id="GO:0016020">
    <property type="term" value="C:membrane"/>
    <property type="evidence" value="ECO:0007669"/>
    <property type="project" value="UniProtKB-SubCell"/>
</dbReference>
<dbReference type="Proteomes" id="UP000233837">
    <property type="component" value="Unassembled WGS sequence"/>
</dbReference>
<gene>
    <name evidence="10" type="primary">NIK2</name>
    <name evidence="10" type="ORF">MA16_Dca000421</name>
</gene>
<dbReference type="FunFam" id="3.80.10.10:FF:000379">
    <property type="entry name" value="Protein NSP-INTERACTING KINASE 2"/>
    <property type="match status" value="1"/>
</dbReference>
<reference evidence="10 11" key="2">
    <citation type="journal article" date="2017" name="Nature">
        <title>The Apostasia genome and the evolution of orchids.</title>
        <authorList>
            <person name="Zhang G.Q."/>
            <person name="Liu K.W."/>
            <person name="Li Z."/>
            <person name="Lohaus R."/>
            <person name="Hsiao Y.Y."/>
            <person name="Niu S.C."/>
            <person name="Wang J.Y."/>
            <person name="Lin Y.C."/>
            <person name="Xu Q."/>
            <person name="Chen L.J."/>
            <person name="Yoshida K."/>
            <person name="Fujiwara S."/>
            <person name="Wang Z.W."/>
            <person name="Zhang Y.Q."/>
            <person name="Mitsuda N."/>
            <person name="Wang M."/>
            <person name="Liu G.H."/>
            <person name="Pecoraro L."/>
            <person name="Huang H.X."/>
            <person name="Xiao X.J."/>
            <person name="Lin M."/>
            <person name="Wu X.Y."/>
            <person name="Wu W.L."/>
            <person name="Chen Y.Y."/>
            <person name="Chang S.B."/>
            <person name="Sakamoto S."/>
            <person name="Ohme-Takagi M."/>
            <person name="Yagi M."/>
            <person name="Zeng S.J."/>
            <person name="Shen C.Y."/>
            <person name="Yeh C.M."/>
            <person name="Luo Y.B."/>
            <person name="Tsai W.C."/>
            <person name="Van de Peer Y."/>
            <person name="Liu Z.J."/>
        </authorList>
    </citation>
    <scope>NUCLEOTIDE SEQUENCE [LARGE SCALE GENOMIC DNA]</scope>
    <source>
        <tissue evidence="10">The whole plant</tissue>
    </source>
</reference>
<keyword evidence="4" id="KW-0677">Repeat</keyword>
<dbReference type="InterPro" id="IPR001611">
    <property type="entry name" value="Leu-rich_rpt"/>
</dbReference>
<dbReference type="GO" id="GO:0005524">
    <property type="term" value="F:ATP binding"/>
    <property type="evidence" value="ECO:0007669"/>
    <property type="project" value="InterPro"/>
</dbReference>
<keyword evidence="3 7" id="KW-0812">Transmembrane</keyword>
<reference evidence="10 11" key="1">
    <citation type="journal article" date="2016" name="Sci. Rep.">
        <title>The Dendrobium catenatum Lindl. genome sequence provides insights into polysaccharide synthase, floral development and adaptive evolution.</title>
        <authorList>
            <person name="Zhang G.Q."/>
            <person name="Xu Q."/>
            <person name="Bian C."/>
            <person name="Tsai W.C."/>
            <person name="Yeh C.M."/>
            <person name="Liu K.W."/>
            <person name="Yoshida K."/>
            <person name="Zhang L.S."/>
            <person name="Chang S.B."/>
            <person name="Chen F."/>
            <person name="Shi Y."/>
            <person name="Su Y.Y."/>
            <person name="Zhang Y.Q."/>
            <person name="Chen L.J."/>
            <person name="Yin Y."/>
            <person name="Lin M."/>
            <person name="Huang H."/>
            <person name="Deng H."/>
            <person name="Wang Z.W."/>
            <person name="Zhu S.L."/>
            <person name="Zhao X."/>
            <person name="Deng C."/>
            <person name="Niu S.C."/>
            <person name="Huang J."/>
            <person name="Wang M."/>
            <person name="Liu G.H."/>
            <person name="Yang H.J."/>
            <person name="Xiao X.J."/>
            <person name="Hsiao Y.Y."/>
            <person name="Wu W.L."/>
            <person name="Chen Y.Y."/>
            <person name="Mitsuda N."/>
            <person name="Ohme-Takagi M."/>
            <person name="Luo Y.B."/>
            <person name="Van de Peer Y."/>
            <person name="Liu Z.J."/>
        </authorList>
    </citation>
    <scope>NUCLEOTIDE SEQUENCE [LARGE SCALE GENOMIC DNA]</scope>
    <source>
        <tissue evidence="10">The whole plant</tissue>
    </source>
</reference>
<dbReference type="InterPro" id="IPR000719">
    <property type="entry name" value="Prot_kinase_dom"/>
</dbReference>
<dbReference type="Pfam" id="PF13855">
    <property type="entry name" value="LRR_8"/>
    <property type="match status" value="1"/>
</dbReference>
<evidence type="ECO:0000256" key="6">
    <source>
        <dbReference type="ARBA" id="ARBA00023136"/>
    </source>
</evidence>
<dbReference type="InterPro" id="IPR013210">
    <property type="entry name" value="LRR_N_plant-typ"/>
</dbReference>
<dbReference type="Gene3D" id="3.30.200.20">
    <property type="entry name" value="Phosphorylase Kinase, domain 1"/>
    <property type="match status" value="1"/>
</dbReference>
<keyword evidence="11" id="KW-1185">Reference proteome</keyword>
<feature type="chain" id="PRO_5014143110" evidence="8">
    <location>
        <begin position="29"/>
        <end position="693"/>
    </location>
</feature>
<keyword evidence="6 7" id="KW-0472">Membrane</keyword>
<dbReference type="Gene3D" id="1.10.510.10">
    <property type="entry name" value="Transferase(Phosphotransferase) domain 1"/>
    <property type="match status" value="1"/>
</dbReference>
<dbReference type="GO" id="GO:0004672">
    <property type="term" value="F:protein kinase activity"/>
    <property type="evidence" value="ECO:0007669"/>
    <property type="project" value="InterPro"/>
</dbReference>
<dbReference type="Pfam" id="PF07714">
    <property type="entry name" value="PK_Tyr_Ser-Thr"/>
    <property type="match status" value="1"/>
</dbReference>
<dbReference type="Pfam" id="PF08263">
    <property type="entry name" value="LRRNT_2"/>
    <property type="match status" value="1"/>
</dbReference>
<feature type="domain" description="Protein kinase" evidence="9">
    <location>
        <begin position="421"/>
        <end position="690"/>
    </location>
</feature>
<keyword evidence="10" id="KW-0808">Transferase</keyword>
<protein>
    <submittedName>
        <fullName evidence="10">Protein NSP-INTERACTING KINASE 2</fullName>
    </submittedName>
</protein>
<keyword evidence="8" id="KW-0732">Signal</keyword>
<accession>A0A2I0WTV1</accession>
<dbReference type="InterPro" id="IPR001245">
    <property type="entry name" value="Ser-Thr/Tyr_kinase_cat_dom"/>
</dbReference>
<dbReference type="EMBL" id="KZ502442">
    <property type="protein sequence ID" value="PKU79077.1"/>
    <property type="molecule type" value="Genomic_DNA"/>
</dbReference>
<evidence type="ECO:0000313" key="11">
    <source>
        <dbReference type="Proteomes" id="UP000233837"/>
    </source>
</evidence>
<dbReference type="Gene3D" id="3.80.10.10">
    <property type="entry name" value="Ribonuclease Inhibitor"/>
    <property type="match status" value="2"/>
</dbReference>
<evidence type="ECO:0000256" key="2">
    <source>
        <dbReference type="ARBA" id="ARBA00022614"/>
    </source>
</evidence>
<evidence type="ECO:0000259" key="9">
    <source>
        <dbReference type="PROSITE" id="PS50011"/>
    </source>
</evidence>
<dbReference type="PANTHER" id="PTHR48006">
    <property type="entry name" value="LEUCINE-RICH REPEAT-CONTAINING PROTEIN DDB_G0281931-RELATED"/>
    <property type="match status" value="1"/>
</dbReference>
<name>A0A2I0WTV1_9ASPA</name>
<evidence type="ECO:0000256" key="7">
    <source>
        <dbReference type="SAM" id="Phobius"/>
    </source>
</evidence>
<organism evidence="10 11">
    <name type="scientific">Dendrobium catenatum</name>
    <dbReference type="NCBI Taxonomy" id="906689"/>
    <lineage>
        <taxon>Eukaryota</taxon>
        <taxon>Viridiplantae</taxon>
        <taxon>Streptophyta</taxon>
        <taxon>Embryophyta</taxon>
        <taxon>Tracheophyta</taxon>
        <taxon>Spermatophyta</taxon>
        <taxon>Magnoliopsida</taxon>
        <taxon>Liliopsida</taxon>
        <taxon>Asparagales</taxon>
        <taxon>Orchidaceae</taxon>
        <taxon>Epidendroideae</taxon>
        <taxon>Malaxideae</taxon>
        <taxon>Dendrobiinae</taxon>
        <taxon>Dendrobium</taxon>
    </lineage>
</organism>
<evidence type="ECO:0000313" key="10">
    <source>
        <dbReference type="EMBL" id="PKU79077.1"/>
    </source>
</evidence>
<evidence type="ECO:0000256" key="3">
    <source>
        <dbReference type="ARBA" id="ARBA00022692"/>
    </source>
</evidence>
<dbReference type="InterPro" id="IPR032675">
    <property type="entry name" value="LRR_dom_sf"/>
</dbReference>
<dbReference type="AlphaFoldDB" id="A0A2I0WTV1"/>
<feature type="signal peptide" evidence="8">
    <location>
        <begin position="1"/>
        <end position="28"/>
    </location>
</feature>
<keyword evidence="2" id="KW-0433">Leucine-rich repeat</keyword>
<feature type="transmembrane region" description="Helical" evidence="7">
    <location>
        <begin position="317"/>
        <end position="344"/>
    </location>
</feature>
<sequence length="693" mass="75844">MGFILCHYLLFLLLLLLLSFCHLEVVRGNAELEALMEVKAALDPEGRFLSSWAVGEAPCAGTFVGVACNERGQVANISLQGKGLSGSISPAVARLKSLSGLYLHYNAISGSVPKEISSLTQLSDLYLNVNNLSGNIPEEIGGMINLQGEFDLFSISSSSSSSVLQLGYNQLTGSIPIQLGLLKKLTVISLQYNRLNGAIPASLGDLAQLSWMDLSFNQLFGSIPVKLSQISQLYVLDLRNNSLSGNILNERFKYANNSDLCGAGFPSLRLCTAADILNPKRTDEPYGPHSPQDIPLSANITSECNGSLCSKSSESPITASVIGVIVILVTGTTLGLLAFTSWYLKRRQINNSGLLQGFELKINHGHPNEIYRRRASPLASLEYSTGWDPLAEGRCGVGFSKEVSQDFIFNLEEIECATQYFSEANLIKKSNFSATYRGLLRDGAMVAVKSISKTSCKSEEAEFLKGLKILTKLQHENLLRLRGFCCSRARGECFLVYDFISNGKLSQYLDVKSEENGWFLDWPSRVTIIRGIAKGIEYLHSSSAKANKSSMVHQNISADKILLDNNFNPYVTGCGLYKLLADDVVFSTLKANAAMGYLAPEYTAEGRLTEKSDIYAFGMIVFQILMGKKRVSHLKFVAEDDTIKDIIDEKLRGNFSKPEASKLADIALLCTSDVPSQRPTMETVLKELTFAMG</sequence>
<dbReference type="PANTHER" id="PTHR48006:SF28">
    <property type="entry name" value="LEUCINE-RICH REPEAT PROTEIN KINASE FAMILY PROTEIN"/>
    <property type="match status" value="1"/>
</dbReference>
<evidence type="ECO:0000256" key="1">
    <source>
        <dbReference type="ARBA" id="ARBA00004370"/>
    </source>
</evidence>
<comment type="subcellular location">
    <subcellularLocation>
        <location evidence="1">Membrane</location>
    </subcellularLocation>
</comment>
<dbReference type="InterPro" id="IPR011009">
    <property type="entry name" value="Kinase-like_dom_sf"/>
</dbReference>
<evidence type="ECO:0000256" key="5">
    <source>
        <dbReference type="ARBA" id="ARBA00022989"/>
    </source>
</evidence>
<evidence type="ECO:0000256" key="4">
    <source>
        <dbReference type="ARBA" id="ARBA00022737"/>
    </source>
</evidence>
<keyword evidence="10" id="KW-0418">Kinase</keyword>
<dbReference type="SUPFAM" id="SSF52058">
    <property type="entry name" value="L domain-like"/>
    <property type="match status" value="1"/>
</dbReference>
<evidence type="ECO:0000256" key="8">
    <source>
        <dbReference type="SAM" id="SignalP"/>
    </source>
</evidence>